<reference evidence="2 3" key="1">
    <citation type="submission" date="2020-11" db="EMBL/GenBank/DDBJ databases">
        <title>Kefir isolates.</title>
        <authorList>
            <person name="Marcisauskas S."/>
            <person name="Kim Y."/>
            <person name="Blasche S."/>
        </authorList>
    </citation>
    <scope>NUCLEOTIDE SEQUENCE [LARGE SCALE GENOMIC DNA]</scope>
    <source>
        <strain evidence="2 3">OG2</strain>
    </source>
</reference>
<comment type="caution">
    <text evidence="2">The sequence shown here is derived from an EMBL/GenBank/DDBJ whole genome shotgun (WGS) entry which is preliminary data.</text>
</comment>
<dbReference type="EMBL" id="PUHR01000042">
    <property type="protein sequence ID" value="KAG0669405.1"/>
    <property type="molecule type" value="Genomic_DNA"/>
</dbReference>
<dbReference type="InterPro" id="IPR001012">
    <property type="entry name" value="UBX_dom"/>
</dbReference>
<accession>A0A9P6WBF5</accession>
<evidence type="ECO:0000313" key="3">
    <source>
        <dbReference type="Proteomes" id="UP000750334"/>
    </source>
</evidence>
<gene>
    <name evidence="2" type="ORF">C6P45_003841</name>
</gene>
<feature type="domain" description="UBX" evidence="1">
    <location>
        <begin position="1"/>
        <end position="70"/>
    </location>
</feature>
<evidence type="ECO:0000259" key="1">
    <source>
        <dbReference type="PROSITE" id="PS50033"/>
    </source>
</evidence>
<sequence length="150" mass="17906">LNDSSIIEHTFNSCTDSLSTVKKYIEIVTGNKIPSDVSFHKVLPKRRYNNQEELQSLNSLDLLPRSSLYLLKNKEYIRELRRHRDSSQDLKYIFFFIEKFKKVFQFMHFDRSKSFSKNKNITNNFINSKSYVGNNNLRRDRSFAFNDHLP</sequence>
<feature type="non-terminal residue" evidence="2">
    <location>
        <position position="1"/>
    </location>
</feature>
<dbReference type="Pfam" id="PF00789">
    <property type="entry name" value="UBX"/>
    <property type="match status" value="1"/>
</dbReference>
<keyword evidence="3" id="KW-1185">Reference proteome</keyword>
<protein>
    <recommendedName>
        <fullName evidence="1">UBX domain-containing protein</fullName>
    </recommendedName>
</protein>
<evidence type="ECO:0000313" key="2">
    <source>
        <dbReference type="EMBL" id="KAG0669405.1"/>
    </source>
</evidence>
<organism evidence="2 3">
    <name type="scientific">Maudiozyma exigua</name>
    <name type="common">Yeast</name>
    <name type="synonym">Kazachstania exigua</name>
    <dbReference type="NCBI Taxonomy" id="34358"/>
    <lineage>
        <taxon>Eukaryota</taxon>
        <taxon>Fungi</taxon>
        <taxon>Dikarya</taxon>
        <taxon>Ascomycota</taxon>
        <taxon>Saccharomycotina</taxon>
        <taxon>Saccharomycetes</taxon>
        <taxon>Saccharomycetales</taxon>
        <taxon>Saccharomycetaceae</taxon>
        <taxon>Maudiozyma</taxon>
    </lineage>
</organism>
<dbReference type="PROSITE" id="PS50033">
    <property type="entry name" value="UBX"/>
    <property type="match status" value="1"/>
</dbReference>
<name>A0A9P6WBF5_MAUEX</name>
<proteinExistence type="predicted"/>
<dbReference type="Proteomes" id="UP000750334">
    <property type="component" value="Unassembled WGS sequence"/>
</dbReference>
<dbReference type="OrthoDB" id="10430069at2759"/>
<dbReference type="Gene3D" id="3.10.20.90">
    <property type="entry name" value="Phosphatidylinositol 3-kinase Catalytic Subunit, Chain A, domain 1"/>
    <property type="match status" value="1"/>
</dbReference>
<dbReference type="AlphaFoldDB" id="A0A9P6WBF5"/>